<dbReference type="InterPro" id="IPR038425">
    <property type="entry name" value="GAT_sf"/>
</dbReference>
<name>A0A8S9Y9B3_9TREM</name>
<dbReference type="Proteomes" id="UP000822476">
    <property type="component" value="Unassembled WGS sequence"/>
</dbReference>
<feature type="compositionally biased region" description="Polar residues" evidence="1">
    <location>
        <begin position="170"/>
        <end position="198"/>
    </location>
</feature>
<proteinExistence type="predicted"/>
<dbReference type="PANTHER" id="PTHR13856:SF137">
    <property type="entry name" value="GH05942P"/>
    <property type="match status" value="1"/>
</dbReference>
<dbReference type="Gene3D" id="1.20.58.160">
    <property type="match status" value="1"/>
</dbReference>
<dbReference type="GO" id="GO:0005768">
    <property type="term" value="C:endosome"/>
    <property type="evidence" value="ECO:0007669"/>
    <property type="project" value="TreeGrafter"/>
</dbReference>
<dbReference type="GO" id="GO:0007165">
    <property type="term" value="P:signal transduction"/>
    <property type="evidence" value="ECO:0007669"/>
    <property type="project" value="TreeGrafter"/>
</dbReference>
<feature type="region of interest" description="Disordered" evidence="1">
    <location>
        <begin position="303"/>
        <end position="333"/>
    </location>
</feature>
<dbReference type="InterPro" id="IPR002014">
    <property type="entry name" value="VHS_dom"/>
</dbReference>
<feature type="compositionally biased region" description="Polar residues" evidence="1">
    <location>
        <begin position="151"/>
        <end position="160"/>
    </location>
</feature>
<feature type="domain" description="VHS" evidence="2">
    <location>
        <begin position="22"/>
        <end position="146"/>
    </location>
</feature>
<dbReference type="EMBL" id="JTDE01021717">
    <property type="protein sequence ID" value="KAF7232566.1"/>
    <property type="molecule type" value="Genomic_DNA"/>
</dbReference>
<dbReference type="AlphaFoldDB" id="A0A8S9Y9B3"/>
<dbReference type="SUPFAM" id="SSF89009">
    <property type="entry name" value="GAT-like domain"/>
    <property type="match status" value="1"/>
</dbReference>
<feature type="region of interest" description="Disordered" evidence="1">
    <location>
        <begin position="147"/>
        <end position="198"/>
    </location>
</feature>
<dbReference type="OrthoDB" id="2018246at2759"/>
<sequence>MLFIVFCSEEATDDFVANVDLWQLFTRICDTINRSPTGPKDAVRAIRRRFITSVCSNESVAMNTLLLLEVCMSRCGYRFYIALGTRENLRELAKYAAPEVENVPECVRNKLLALLQTWASQFEKQVDLQEFVIVYAGLKGRGVSFPEPVSPTKNKPNEVTPTGDAPVTSCPRSPSVPSAVVTGQQHPTTQTSGTTANFASRGSKLDADLAQVRVNICVLSDLVTEAETNETINSEAKQLMADVAVALQEMSRRLIQAISCWEAYQETLPSRGTTDSVLLDMINVNDELHTVLLRYSRAVRTDPDNTCQNQTPGVDGVTGEEASQPPTNGTEQIPEFHAFVGGSTPSSSTGSQVVNGSSSIVTAAASGGSNGPDTVPLVTPTEPSKDVSLIDL</sequence>
<dbReference type="GO" id="GO:0035091">
    <property type="term" value="F:phosphatidylinositol binding"/>
    <property type="evidence" value="ECO:0007669"/>
    <property type="project" value="InterPro"/>
</dbReference>
<dbReference type="SUPFAM" id="SSF48464">
    <property type="entry name" value="ENTH/VHS domain"/>
    <property type="match status" value="1"/>
</dbReference>
<dbReference type="SMART" id="SM00288">
    <property type="entry name" value="VHS"/>
    <property type="match status" value="1"/>
</dbReference>
<dbReference type="PANTHER" id="PTHR13856">
    <property type="entry name" value="VHS DOMAIN CONTAINING PROTEIN FAMILY"/>
    <property type="match status" value="1"/>
</dbReference>
<dbReference type="Pfam" id="PF00790">
    <property type="entry name" value="VHS"/>
    <property type="match status" value="1"/>
</dbReference>
<dbReference type="GO" id="GO:0030276">
    <property type="term" value="F:clathrin binding"/>
    <property type="evidence" value="ECO:0007669"/>
    <property type="project" value="TreeGrafter"/>
</dbReference>
<feature type="region of interest" description="Disordered" evidence="1">
    <location>
        <begin position="362"/>
        <end position="392"/>
    </location>
</feature>
<evidence type="ECO:0000313" key="4">
    <source>
        <dbReference type="Proteomes" id="UP000822476"/>
    </source>
</evidence>
<organism evidence="3 4">
    <name type="scientific">Paragonimus skrjabini miyazakii</name>
    <dbReference type="NCBI Taxonomy" id="59628"/>
    <lineage>
        <taxon>Eukaryota</taxon>
        <taxon>Metazoa</taxon>
        <taxon>Spiralia</taxon>
        <taxon>Lophotrochozoa</taxon>
        <taxon>Platyhelminthes</taxon>
        <taxon>Trematoda</taxon>
        <taxon>Digenea</taxon>
        <taxon>Plagiorchiida</taxon>
        <taxon>Troglotremata</taxon>
        <taxon>Troglotrematidae</taxon>
        <taxon>Paragonimus</taxon>
    </lineage>
</organism>
<comment type="caution">
    <text evidence="3">The sequence shown here is derived from an EMBL/GenBank/DDBJ whole genome shotgun (WGS) entry which is preliminary data.</text>
</comment>
<evidence type="ECO:0000256" key="1">
    <source>
        <dbReference type="SAM" id="MobiDB-lite"/>
    </source>
</evidence>
<dbReference type="GO" id="GO:0043130">
    <property type="term" value="F:ubiquitin binding"/>
    <property type="evidence" value="ECO:0007669"/>
    <property type="project" value="InterPro"/>
</dbReference>
<dbReference type="InterPro" id="IPR008942">
    <property type="entry name" value="ENTH_VHS"/>
</dbReference>
<protein>
    <recommendedName>
        <fullName evidence="2">VHS domain-containing protein</fullName>
    </recommendedName>
</protein>
<evidence type="ECO:0000313" key="3">
    <source>
        <dbReference type="EMBL" id="KAF7232566.1"/>
    </source>
</evidence>
<dbReference type="GO" id="GO:0016020">
    <property type="term" value="C:membrane"/>
    <property type="evidence" value="ECO:0007669"/>
    <property type="project" value="TreeGrafter"/>
</dbReference>
<dbReference type="Gene3D" id="1.25.40.90">
    <property type="match status" value="1"/>
</dbReference>
<accession>A0A8S9Y9B3</accession>
<keyword evidence="4" id="KW-1185">Reference proteome</keyword>
<gene>
    <name evidence="3" type="ORF">EG68_10871</name>
</gene>
<reference evidence="3" key="1">
    <citation type="submission" date="2019-07" db="EMBL/GenBank/DDBJ databases">
        <title>Annotation for the trematode Paragonimus miyazaki's.</title>
        <authorList>
            <person name="Choi Y.-J."/>
        </authorList>
    </citation>
    <scope>NUCLEOTIDE SEQUENCE</scope>
    <source>
        <strain evidence="3">Japan</strain>
    </source>
</reference>
<dbReference type="PROSITE" id="PS50179">
    <property type="entry name" value="VHS"/>
    <property type="match status" value="1"/>
</dbReference>
<evidence type="ECO:0000259" key="2">
    <source>
        <dbReference type="PROSITE" id="PS50179"/>
    </source>
</evidence>